<keyword evidence="2" id="KW-0229">DNA integration</keyword>
<evidence type="ECO:0000256" key="2">
    <source>
        <dbReference type="ARBA" id="ARBA00022908"/>
    </source>
</evidence>
<evidence type="ECO:0000259" key="6">
    <source>
        <dbReference type="PROSITE" id="PS51900"/>
    </source>
</evidence>
<evidence type="ECO:0000256" key="3">
    <source>
        <dbReference type="ARBA" id="ARBA00023125"/>
    </source>
</evidence>
<dbReference type="PANTHER" id="PTHR30349">
    <property type="entry name" value="PHAGE INTEGRASE-RELATED"/>
    <property type="match status" value="1"/>
</dbReference>
<dbReference type="SUPFAM" id="SSF56349">
    <property type="entry name" value="DNA breaking-rejoining enzymes"/>
    <property type="match status" value="1"/>
</dbReference>
<dbReference type="InterPro" id="IPR044068">
    <property type="entry name" value="CB"/>
</dbReference>
<dbReference type="GO" id="GO:0003677">
    <property type="term" value="F:DNA binding"/>
    <property type="evidence" value="ECO:0007669"/>
    <property type="project" value="UniProtKB-KW"/>
</dbReference>
<dbReference type="GO" id="GO:0006310">
    <property type="term" value="P:DNA recombination"/>
    <property type="evidence" value="ECO:0007669"/>
    <property type="project" value="UniProtKB-KW"/>
</dbReference>
<dbReference type="Pfam" id="PF14659">
    <property type="entry name" value="Phage_int_SAM_3"/>
    <property type="match status" value="1"/>
</dbReference>
<evidence type="ECO:0000256" key="4">
    <source>
        <dbReference type="ARBA" id="ARBA00023172"/>
    </source>
</evidence>
<evidence type="ECO:0000259" key="5">
    <source>
        <dbReference type="PROSITE" id="PS51898"/>
    </source>
</evidence>
<dbReference type="AlphaFoldDB" id="A0A6J5ZZS9"/>
<dbReference type="InterPro" id="IPR004107">
    <property type="entry name" value="Integrase_SAM-like_N"/>
</dbReference>
<dbReference type="CDD" id="cd01189">
    <property type="entry name" value="INT_ICEBs1_C_like"/>
    <property type="match status" value="1"/>
</dbReference>
<gene>
    <name evidence="7" type="ORF">UFOPK3547_01756</name>
</gene>
<organism evidence="7">
    <name type="scientific">freshwater metagenome</name>
    <dbReference type="NCBI Taxonomy" id="449393"/>
    <lineage>
        <taxon>unclassified sequences</taxon>
        <taxon>metagenomes</taxon>
        <taxon>ecological metagenomes</taxon>
    </lineage>
</organism>
<dbReference type="PROSITE" id="PS51898">
    <property type="entry name" value="TYR_RECOMBINASE"/>
    <property type="match status" value="1"/>
</dbReference>
<evidence type="ECO:0000256" key="1">
    <source>
        <dbReference type="ARBA" id="ARBA00008857"/>
    </source>
</evidence>
<dbReference type="GO" id="GO:0015074">
    <property type="term" value="P:DNA integration"/>
    <property type="evidence" value="ECO:0007669"/>
    <property type="project" value="UniProtKB-KW"/>
</dbReference>
<comment type="similarity">
    <text evidence="1">Belongs to the 'phage' integrase family.</text>
</comment>
<evidence type="ECO:0000313" key="7">
    <source>
        <dbReference type="EMBL" id="CAB4347605.1"/>
    </source>
</evidence>
<feature type="domain" description="Tyr recombinase" evidence="5">
    <location>
        <begin position="165"/>
        <end position="350"/>
    </location>
</feature>
<keyword evidence="3" id="KW-0238">DNA-binding</keyword>
<protein>
    <submittedName>
        <fullName evidence="7">Unannotated protein</fullName>
    </submittedName>
</protein>
<feature type="domain" description="Core-binding (CB)" evidence="6">
    <location>
        <begin position="60"/>
        <end position="143"/>
    </location>
</feature>
<proteinExistence type="inferred from homology"/>
<name>A0A6J5ZZS9_9ZZZZ</name>
<dbReference type="InterPro" id="IPR010998">
    <property type="entry name" value="Integrase_recombinase_N"/>
</dbReference>
<dbReference type="InterPro" id="IPR011010">
    <property type="entry name" value="DNA_brk_join_enz"/>
</dbReference>
<dbReference type="PANTHER" id="PTHR30349:SF64">
    <property type="entry name" value="PROPHAGE INTEGRASE INTD-RELATED"/>
    <property type="match status" value="1"/>
</dbReference>
<dbReference type="InterPro" id="IPR013762">
    <property type="entry name" value="Integrase-like_cat_sf"/>
</dbReference>
<dbReference type="EMBL" id="CAESAN010000225">
    <property type="protein sequence ID" value="CAB4347605.1"/>
    <property type="molecule type" value="Genomic_DNA"/>
</dbReference>
<sequence length="384" mass="42919">MSVSRVVRRDGHRYLVWWKDERGRTRNKTFRRKADADAFDSKIKLAKSAGDLAEITAGRETLAEFVSEWRTLYARQNLTPKTLLDYERYLANDILPALGHIQLRKVTPIVVQRFAAALGDANRGASVRRKILSLLQGIMERAVEWQRIRLNPVKVVKKPTAPRSLMPVPIAPSGIEAIRRNMSMRDAVLVSVLAYAGLRPGEALALTWSDIDKRTLRITKSISLGEQKGTKTGKSRVVPVRQALAVDLNKWKLKSGSPAGDQLVFPGHDGGPWKDHEYRNWRRRQFHDAVVAGGVTCRRPYELRHSYASLRFAEQVNPVVIAAETGDTLETLLRTYVHVIAELAGSSVWDGDQLISDARSGHIPVTWKPGMGQKVASSKAENPA</sequence>
<dbReference type="Gene3D" id="1.10.443.10">
    <property type="entry name" value="Intergrase catalytic core"/>
    <property type="match status" value="1"/>
</dbReference>
<dbReference type="InterPro" id="IPR050090">
    <property type="entry name" value="Tyrosine_recombinase_XerCD"/>
</dbReference>
<dbReference type="InterPro" id="IPR002104">
    <property type="entry name" value="Integrase_catalytic"/>
</dbReference>
<accession>A0A6J5ZZS9</accession>
<dbReference type="Gene3D" id="1.10.150.130">
    <property type="match status" value="1"/>
</dbReference>
<dbReference type="PROSITE" id="PS51900">
    <property type="entry name" value="CB"/>
    <property type="match status" value="1"/>
</dbReference>
<reference evidence="7" key="1">
    <citation type="submission" date="2020-05" db="EMBL/GenBank/DDBJ databases">
        <authorList>
            <person name="Chiriac C."/>
            <person name="Salcher M."/>
            <person name="Ghai R."/>
            <person name="Kavagutti S V."/>
        </authorList>
    </citation>
    <scope>NUCLEOTIDE SEQUENCE</scope>
</reference>
<keyword evidence="4" id="KW-0233">DNA recombination</keyword>
<dbReference type="Pfam" id="PF00589">
    <property type="entry name" value="Phage_integrase"/>
    <property type="match status" value="1"/>
</dbReference>